<evidence type="ECO:0008006" key="5">
    <source>
        <dbReference type="Google" id="ProtNLM"/>
    </source>
</evidence>
<reference evidence="4" key="1">
    <citation type="journal article" date="2019" name="Int. J. Syst. Evol. Microbiol.">
        <title>The Global Catalogue of Microorganisms (GCM) 10K type strain sequencing project: providing services to taxonomists for standard genome sequencing and annotation.</title>
        <authorList>
            <consortium name="The Broad Institute Genomics Platform"/>
            <consortium name="The Broad Institute Genome Sequencing Center for Infectious Disease"/>
            <person name="Wu L."/>
            <person name="Ma J."/>
        </authorList>
    </citation>
    <scope>NUCLEOTIDE SEQUENCE [LARGE SCALE GENOMIC DNA]</scope>
    <source>
        <strain evidence="4">SYNS20</strain>
    </source>
</reference>
<evidence type="ECO:0000313" key="3">
    <source>
        <dbReference type="EMBL" id="MFC7303928.1"/>
    </source>
</evidence>
<accession>A0ABW2JD39</accession>
<keyword evidence="2" id="KW-0472">Membrane</keyword>
<gene>
    <name evidence="3" type="ORF">ACFQVC_06835</name>
</gene>
<comment type="caution">
    <text evidence="3">The sequence shown here is derived from an EMBL/GenBank/DDBJ whole genome shotgun (WGS) entry which is preliminary data.</text>
</comment>
<keyword evidence="2" id="KW-0812">Transmembrane</keyword>
<keyword evidence="4" id="KW-1185">Reference proteome</keyword>
<feature type="compositionally biased region" description="Pro residues" evidence="1">
    <location>
        <begin position="7"/>
        <end position="21"/>
    </location>
</feature>
<dbReference type="InterPro" id="IPR029058">
    <property type="entry name" value="AB_hydrolase_fold"/>
</dbReference>
<keyword evidence="2" id="KW-1133">Transmembrane helix</keyword>
<sequence length="520" mass="55504">MDRQPHSPVPSPHVPPWPAPGARPLRRRTAARRRTAIAVGAAVSVAGIVAGTLTGPASASSPASADAAGGPVSAACPTNLTGKATCYTGRDAQGAHYAIAVPKRWNGSLVVHAHGGPDLGAGSDPERSTGDLERWSVMVDEGYAWAGSSYRRGGYGTRMAAADTESVRRLFVAEFGSPRRTFVHGQSWGGNVAAKVVETYGAKAADASPSGSHRRGPYDGALLTNGVLGGGSRGYDYRVDLRAVYQFYCRNHPRPSEPQYPLWQGLRADSDMTAAGLRARLQECTGYASAPQERTALQQRNLDDILAVTGVPERALASHLQFATFTFRDIVHDRLGGRNPFSNRGVRYSGSHDDEALNAGVERFSADASAVRDLSYDSDLTGKVAIPVLTLHAIDDPTAFVEHEAAYRDTLRGAHRDEWLLQSFTREQEHSALSDSEYANSMAALAGWVRTGAKPTARSLAASCPAFDRTYGTGCFHDADYVPGSYASRVNARPGGLRWPAMSAAQERAWSRIEGVGIAP</sequence>
<dbReference type="RefSeq" id="WP_381827601.1">
    <property type="nucleotide sequence ID" value="NZ_JBHTCF010000002.1"/>
</dbReference>
<dbReference type="Gene3D" id="3.40.50.1820">
    <property type="entry name" value="alpha/beta hydrolase"/>
    <property type="match status" value="1"/>
</dbReference>
<evidence type="ECO:0000256" key="2">
    <source>
        <dbReference type="SAM" id="Phobius"/>
    </source>
</evidence>
<dbReference type="SUPFAM" id="SSF53474">
    <property type="entry name" value="alpha/beta-Hydrolases"/>
    <property type="match status" value="1"/>
</dbReference>
<dbReference type="EMBL" id="JBHTCF010000002">
    <property type="protein sequence ID" value="MFC7303928.1"/>
    <property type="molecule type" value="Genomic_DNA"/>
</dbReference>
<evidence type="ECO:0000256" key="1">
    <source>
        <dbReference type="SAM" id="MobiDB-lite"/>
    </source>
</evidence>
<protein>
    <recommendedName>
        <fullName evidence="5">Alpha/beta hydrolase</fullName>
    </recommendedName>
</protein>
<evidence type="ECO:0000313" key="4">
    <source>
        <dbReference type="Proteomes" id="UP001596523"/>
    </source>
</evidence>
<name>A0ABW2JD39_9ACTN</name>
<dbReference type="Proteomes" id="UP001596523">
    <property type="component" value="Unassembled WGS sequence"/>
</dbReference>
<feature type="transmembrane region" description="Helical" evidence="2">
    <location>
        <begin position="35"/>
        <end position="53"/>
    </location>
</feature>
<feature type="region of interest" description="Disordered" evidence="1">
    <location>
        <begin position="1"/>
        <end position="31"/>
    </location>
</feature>
<proteinExistence type="predicted"/>
<organism evidence="3 4">
    <name type="scientific">Streptomyces monticola</name>
    <dbReference type="NCBI Taxonomy" id="2666263"/>
    <lineage>
        <taxon>Bacteria</taxon>
        <taxon>Bacillati</taxon>
        <taxon>Actinomycetota</taxon>
        <taxon>Actinomycetes</taxon>
        <taxon>Kitasatosporales</taxon>
        <taxon>Streptomycetaceae</taxon>
        <taxon>Streptomyces</taxon>
    </lineage>
</organism>